<evidence type="ECO:0000313" key="12">
    <source>
        <dbReference type="Proteomes" id="UP000248014"/>
    </source>
</evidence>
<dbReference type="InterPro" id="IPR050482">
    <property type="entry name" value="Sensor_HK_TwoCompSys"/>
</dbReference>
<dbReference type="PANTHER" id="PTHR24421">
    <property type="entry name" value="NITRATE/NITRITE SENSOR PROTEIN NARX-RELATED"/>
    <property type="match status" value="1"/>
</dbReference>
<dbReference type="GO" id="GO:0000155">
    <property type="term" value="F:phosphorelay sensor kinase activity"/>
    <property type="evidence" value="ECO:0007669"/>
    <property type="project" value="InterPro"/>
</dbReference>
<reference evidence="11 12" key="1">
    <citation type="submission" date="2018-05" db="EMBL/GenBank/DDBJ databases">
        <title>Genomic Encyclopedia of Type Strains, Phase IV (KMG-IV): sequencing the most valuable type-strain genomes for metagenomic binning, comparative biology and taxonomic classification.</title>
        <authorList>
            <person name="Goeker M."/>
        </authorList>
    </citation>
    <scope>NUCLEOTIDE SEQUENCE [LARGE SCALE GENOMIC DNA]</scope>
    <source>
        <strain evidence="11 12">DSM 3183</strain>
    </source>
</reference>
<keyword evidence="9" id="KW-0812">Transmembrane</keyword>
<dbReference type="SUPFAM" id="SSF55874">
    <property type="entry name" value="ATPase domain of HSP90 chaperone/DNA topoisomerase II/histidine kinase"/>
    <property type="match status" value="1"/>
</dbReference>
<evidence type="ECO:0000256" key="6">
    <source>
        <dbReference type="ARBA" id="ARBA00022777"/>
    </source>
</evidence>
<dbReference type="InterPro" id="IPR003594">
    <property type="entry name" value="HATPase_dom"/>
</dbReference>
<dbReference type="GO" id="GO:0005524">
    <property type="term" value="F:ATP binding"/>
    <property type="evidence" value="ECO:0007669"/>
    <property type="project" value="UniProtKB-KW"/>
</dbReference>
<protein>
    <recommendedName>
        <fullName evidence="2">histidine kinase</fullName>
        <ecNumber evidence="2">2.7.13.3</ecNumber>
    </recommendedName>
</protein>
<evidence type="ECO:0000256" key="9">
    <source>
        <dbReference type="SAM" id="Phobius"/>
    </source>
</evidence>
<dbReference type="Gene3D" id="1.20.5.1930">
    <property type="match status" value="1"/>
</dbReference>
<keyword evidence="5" id="KW-0547">Nucleotide-binding</keyword>
<dbReference type="GO" id="GO:0016020">
    <property type="term" value="C:membrane"/>
    <property type="evidence" value="ECO:0007669"/>
    <property type="project" value="InterPro"/>
</dbReference>
<evidence type="ECO:0000313" key="11">
    <source>
        <dbReference type="EMBL" id="PXW74558.1"/>
    </source>
</evidence>
<feature type="transmembrane region" description="Helical" evidence="9">
    <location>
        <begin position="282"/>
        <end position="303"/>
    </location>
</feature>
<evidence type="ECO:0000256" key="5">
    <source>
        <dbReference type="ARBA" id="ARBA00022741"/>
    </source>
</evidence>
<keyword evidence="12" id="KW-1185">Reference proteome</keyword>
<dbReference type="Proteomes" id="UP000248014">
    <property type="component" value="Unassembled WGS sequence"/>
</dbReference>
<feature type="transmembrane region" description="Helical" evidence="9">
    <location>
        <begin position="345"/>
        <end position="364"/>
    </location>
</feature>
<gene>
    <name evidence="11" type="ORF">C7451_108222</name>
</gene>
<evidence type="ECO:0000256" key="4">
    <source>
        <dbReference type="ARBA" id="ARBA00022679"/>
    </source>
</evidence>
<feature type="transmembrane region" description="Helical" evidence="9">
    <location>
        <begin position="196"/>
        <end position="216"/>
    </location>
</feature>
<proteinExistence type="predicted"/>
<dbReference type="PANTHER" id="PTHR24421:SF10">
    <property type="entry name" value="NITRATE_NITRITE SENSOR PROTEIN NARQ"/>
    <property type="match status" value="1"/>
</dbReference>
<accession>A0A2V3V166</accession>
<feature type="transmembrane region" description="Helical" evidence="9">
    <location>
        <begin position="315"/>
        <end position="338"/>
    </location>
</feature>
<evidence type="ECO:0000256" key="7">
    <source>
        <dbReference type="ARBA" id="ARBA00022840"/>
    </source>
</evidence>
<dbReference type="SMART" id="SM00387">
    <property type="entry name" value="HATPase_c"/>
    <property type="match status" value="1"/>
</dbReference>
<evidence type="ECO:0000256" key="2">
    <source>
        <dbReference type="ARBA" id="ARBA00012438"/>
    </source>
</evidence>
<evidence type="ECO:0000259" key="10">
    <source>
        <dbReference type="SMART" id="SM00387"/>
    </source>
</evidence>
<feature type="transmembrane region" description="Helical" evidence="9">
    <location>
        <begin position="223"/>
        <end position="243"/>
    </location>
</feature>
<keyword evidence="7" id="KW-0067">ATP-binding</keyword>
<dbReference type="EMBL" id="QJJM01000008">
    <property type="protein sequence ID" value="PXW74558.1"/>
    <property type="molecule type" value="Genomic_DNA"/>
</dbReference>
<dbReference type="AlphaFoldDB" id="A0A2V3V166"/>
<dbReference type="InterPro" id="IPR011712">
    <property type="entry name" value="Sig_transdc_His_kin_sub3_dim/P"/>
</dbReference>
<keyword evidence="4" id="KW-0808">Transferase</keyword>
<dbReference type="Gene3D" id="3.30.565.10">
    <property type="entry name" value="Histidine kinase-like ATPase, C-terminal domain"/>
    <property type="match status" value="1"/>
</dbReference>
<keyword evidence="3" id="KW-0597">Phosphoprotein</keyword>
<keyword evidence="8" id="KW-0902">Two-component regulatory system</keyword>
<feature type="transmembrane region" description="Helical" evidence="9">
    <location>
        <begin position="376"/>
        <end position="394"/>
    </location>
</feature>
<comment type="catalytic activity">
    <reaction evidence="1">
        <text>ATP + protein L-histidine = ADP + protein N-phospho-L-histidine.</text>
        <dbReference type="EC" id="2.7.13.3"/>
    </reaction>
</comment>
<name>A0A2V3V166_9SPHN</name>
<dbReference type="RefSeq" id="WP_167398524.1">
    <property type="nucleotide sequence ID" value="NZ_QJJM01000008.1"/>
</dbReference>
<dbReference type="EC" id="2.7.13.3" evidence="2"/>
<keyword evidence="9" id="KW-0472">Membrane</keyword>
<feature type="domain" description="Histidine kinase/HSP90-like ATPase" evidence="10">
    <location>
        <begin position="536"/>
        <end position="628"/>
    </location>
</feature>
<organism evidence="11 12">
    <name type="scientific">Blastomonas natatoria</name>
    <dbReference type="NCBI Taxonomy" id="34015"/>
    <lineage>
        <taxon>Bacteria</taxon>
        <taxon>Pseudomonadati</taxon>
        <taxon>Pseudomonadota</taxon>
        <taxon>Alphaproteobacteria</taxon>
        <taxon>Sphingomonadales</taxon>
        <taxon>Sphingomonadaceae</taxon>
        <taxon>Blastomonas</taxon>
    </lineage>
</organism>
<sequence length="628" mass="68524">MALVLGRVNWRQLGKLLATVLLVQAIYWLAIDRPLFHADPGKEPGLVSVSNVAVARLTAPNFAEAAKALFEPAELPWTYCCDTAVFAVKMTFALDRVPADGLGIYPNLQADNFQLALNGSPIVVRGRMEPGNGSFHGQVRTLVRMPSGLLKPGTNTLTFITLRDGFPYTDVFEPKIADYAALEQYTARKLFLASPFYLLTGGLLGLLGVIATIMMFRSDDWRFAAWLSLLCAGFVANAGYYLWLDPPVDGWGRMLAFFAIYQLIPAAMLCFVDSWTRRPVPWLQPLTMAVYLGAVAVIAWHIYRVPMPEGFDVPAMIWIWYLGASAVAVVARLVWHFATQAEDRLLESALMTVIAAALLIDAAVEWFPELQLTGDNLGNSAVFLLLAMTAAFLTRNFRLFQSQSALNAMLQEKVTRREAELAEAGLREQALVRAQAHDEERRRIMRDLHDGLGSQLMTMMLSARLGEADPPKVAEGLQSVIDEMRLMVDSMDSVGESLEAALATFRARIQPRIEAAGFAFCWSQPATLYVPDLGPRDVLQIFRIMQEAVTNALKHSGGSEIAVEVSATTDGAVAIAIADNGSGGAEAGDAGRGLANMRVRARAVGADYAVQSEPGKGTRITLALLQPA</sequence>
<evidence type="ECO:0000256" key="3">
    <source>
        <dbReference type="ARBA" id="ARBA00022553"/>
    </source>
</evidence>
<keyword evidence="9" id="KW-1133">Transmembrane helix</keyword>
<keyword evidence="6 11" id="KW-0418">Kinase</keyword>
<evidence type="ECO:0000256" key="8">
    <source>
        <dbReference type="ARBA" id="ARBA00023012"/>
    </source>
</evidence>
<evidence type="ECO:0000256" key="1">
    <source>
        <dbReference type="ARBA" id="ARBA00000085"/>
    </source>
</evidence>
<comment type="caution">
    <text evidence="11">The sequence shown here is derived from an EMBL/GenBank/DDBJ whole genome shotgun (WGS) entry which is preliminary data.</text>
</comment>
<dbReference type="InterPro" id="IPR036890">
    <property type="entry name" value="HATPase_C_sf"/>
</dbReference>
<feature type="transmembrane region" description="Helical" evidence="9">
    <location>
        <begin position="12"/>
        <end position="31"/>
    </location>
</feature>
<dbReference type="Pfam" id="PF07730">
    <property type="entry name" value="HisKA_3"/>
    <property type="match status" value="1"/>
</dbReference>
<dbReference type="CDD" id="cd16917">
    <property type="entry name" value="HATPase_UhpB-NarQ-NarX-like"/>
    <property type="match status" value="1"/>
</dbReference>
<dbReference type="GO" id="GO:0046983">
    <property type="term" value="F:protein dimerization activity"/>
    <property type="evidence" value="ECO:0007669"/>
    <property type="project" value="InterPro"/>
</dbReference>
<feature type="transmembrane region" description="Helical" evidence="9">
    <location>
        <begin position="255"/>
        <end position="275"/>
    </location>
</feature>
<dbReference type="Pfam" id="PF02518">
    <property type="entry name" value="HATPase_c"/>
    <property type="match status" value="1"/>
</dbReference>